<evidence type="ECO:0000313" key="6">
    <source>
        <dbReference type="EMBL" id="GAA2175670.1"/>
    </source>
</evidence>
<name>A0ABP5MRM0_9MICC</name>
<dbReference type="InterPro" id="IPR000223">
    <property type="entry name" value="Pept_S26A_signal_pept_1"/>
</dbReference>
<keyword evidence="3" id="KW-1133">Transmembrane helix</keyword>
<dbReference type="Gene3D" id="2.10.109.10">
    <property type="entry name" value="Umud Fragment, subunit A"/>
    <property type="match status" value="1"/>
</dbReference>
<sequence length="242" mass="26039">MPEFSDGRKPSRQPPKRWPGITGRRFAFCAVAFVCVAVVAVRALLADIFYIPSGSMEPLLEENDRVLVSKTDYVFGDIKRGDVVVFDGRGSFAPLGEGGLQQAISDAAHFFGVGVSGTNYVKRVIGTSGDTVVCCDSAGRLSVNGNAIAEPYVFPMDEPSDTQFEVAVPEGKLWLMGDHRSESFDSRGLLGAPGGGLVSQERVIGRATHVLWPFDRFTAIPRPADSSSSARLSPNAQQRNSK</sequence>
<gene>
    <name evidence="6" type="ORF">GCM10009784_19000</name>
</gene>
<accession>A0ABP5MRM0</accession>
<feature type="transmembrane region" description="Helical" evidence="3">
    <location>
        <begin position="26"/>
        <end position="51"/>
    </location>
</feature>
<evidence type="ECO:0000256" key="2">
    <source>
        <dbReference type="ARBA" id="ARBA00009370"/>
    </source>
</evidence>
<feature type="domain" description="Peptidase S26" evidence="5">
    <location>
        <begin position="30"/>
        <end position="212"/>
    </location>
</feature>
<dbReference type="Pfam" id="PF10502">
    <property type="entry name" value="Peptidase_S26"/>
    <property type="match status" value="1"/>
</dbReference>
<dbReference type="NCBIfam" id="TIGR02227">
    <property type="entry name" value="sigpep_I_bact"/>
    <property type="match status" value="1"/>
</dbReference>
<dbReference type="InterPro" id="IPR036286">
    <property type="entry name" value="LexA/Signal_pep-like_sf"/>
</dbReference>
<comment type="similarity">
    <text evidence="2 3">Belongs to the peptidase S26 family.</text>
</comment>
<evidence type="ECO:0000256" key="3">
    <source>
        <dbReference type="RuleBase" id="RU362042"/>
    </source>
</evidence>
<comment type="caution">
    <text evidence="6">The sequence shown here is derived from an EMBL/GenBank/DDBJ whole genome shotgun (WGS) entry which is preliminary data.</text>
</comment>
<dbReference type="EC" id="3.4.21.89" evidence="3"/>
<feature type="region of interest" description="Disordered" evidence="4">
    <location>
        <begin position="223"/>
        <end position="242"/>
    </location>
</feature>
<dbReference type="PRINTS" id="PR00727">
    <property type="entry name" value="LEADERPTASE"/>
</dbReference>
<keyword evidence="3" id="KW-0378">Hydrolase</keyword>
<evidence type="ECO:0000256" key="4">
    <source>
        <dbReference type="SAM" id="MobiDB-lite"/>
    </source>
</evidence>
<comment type="catalytic activity">
    <reaction evidence="3">
        <text>Cleavage of hydrophobic, N-terminal signal or leader sequences from secreted and periplasmic proteins.</text>
        <dbReference type="EC" id="3.4.21.89"/>
    </reaction>
</comment>
<reference evidence="7" key="1">
    <citation type="journal article" date="2019" name="Int. J. Syst. Evol. Microbiol.">
        <title>The Global Catalogue of Microorganisms (GCM) 10K type strain sequencing project: providing services to taxonomists for standard genome sequencing and annotation.</title>
        <authorList>
            <consortium name="The Broad Institute Genomics Platform"/>
            <consortium name="The Broad Institute Genome Sequencing Center for Infectious Disease"/>
            <person name="Wu L."/>
            <person name="Ma J."/>
        </authorList>
    </citation>
    <scope>NUCLEOTIDE SEQUENCE [LARGE SCALE GENOMIC DNA]</scope>
    <source>
        <strain evidence="7">JCM 14917</strain>
    </source>
</reference>
<organism evidence="6 7">
    <name type="scientific">Arthrobacter parietis</name>
    <dbReference type="NCBI Taxonomy" id="271434"/>
    <lineage>
        <taxon>Bacteria</taxon>
        <taxon>Bacillati</taxon>
        <taxon>Actinomycetota</taxon>
        <taxon>Actinomycetes</taxon>
        <taxon>Micrococcales</taxon>
        <taxon>Micrococcaceae</taxon>
        <taxon>Arthrobacter</taxon>
    </lineage>
</organism>
<evidence type="ECO:0000256" key="1">
    <source>
        <dbReference type="ARBA" id="ARBA00004401"/>
    </source>
</evidence>
<protein>
    <recommendedName>
        <fullName evidence="3">Signal peptidase I</fullName>
        <ecNumber evidence="3">3.4.21.89</ecNumber>
    </recommendedName>
</protein>
<dbReference type="Proteomes" id="UP001500974">
    <property type="component" value="Unassembled WGS sequence"/>
</dbReference>
<dbReference type="SUPFAM" id="SSF51306">
    <property type="entry name" value="LexA/Signal peptidase"/>
    <property type="match status" value="1"/>
</dbReference>
<dbReference type="InterPro" id="IPR019533">
    <property type="entry name" value="Peptidase_S26"/>
</dbReference>
<keyword evidence="3" id="KW-0645">Protease</keyword>
<feature type="compositionally biased region" description="Polar residues" evidence="4">
    <location>
        <begin position="225"/>
        <end position="242"/>
    </location>
</feature>
<dbReference type="EMBL" id="BAAAON010000002">
    <property type="protein sequence ID" value="GAA2175670.1"/>
    <property type="molecule type" value="Genomic_DNA"/>
</dbReference>
<comment type="subcellular location">
    <subcellularLocation>
        <location evidence="1">Cell membrane</location>
        <topology evidence="1">Single-pass type II membrane protein</topology>
    </subcellularLocation>
    <subcellularLocation>
        <location evidence="3">Membrane</location>
        <topology evidence="3">Single-pass type II membrane protein</topology>
    </subcellularLocation>
</comment>
<keyword evidence="3" id="KW-0472">Membrane</keyword>
<evidence type="ECO:0000259" key="5">
    <source>
        <dbReference type="Pfam" id="PF10502"/>
    </source>
</evidence>
<keyword evidence="3" id="KW-0812">Transmembrane</keyword>
<dbReference type="PANTHER" id="PTHR43390:SF1">
    <property type="entry name" value="CHLOROPLAST PROCESSING PEPTIDASE"/>
    <property type="match status" value="1"/>
</dbReference>
<proteinExistence type="inferred from homology"/>
<dbReference type="CDD" id="cd06530">
    <property type="entry name" value="S26_SPase_I"/>
    <property type="match status" value="1"/>
</dbReference>
<keyword evidence="7" id="KW-1185">Reference proteome</keyword>
<evidence type="ECO:0000313" key="7">
    <source>
        <dbReference type="Proteomes" id="UP001500974"/>
    </source>
</evidence>
<dbReference type="PANTHER" id="PTHR43390">
    <property type="entry name" value="SIGNAL PEPTIDASE I"/>
    <property type="match status" value="1"/>
</dbReference>